<dbReference type="Proteomes" id="UP000027361">
    <property type="component" value="Unassembled WGS sequence"/>
</dbReference>
<proteinExistence type="inferred from homology"/>
<dbReference type="GO" id="GO:0005634">
    <property type="term" value="C:nucleus"/>
    <property type="evidence" value="ECO:0007669"/>
    <property type="project" value="UniProtKB-SubCell"/>
</dbReference>
<dbReference type="InterPro" id="IPR011333">
    <property type="entry name" value="SKP1/BTB/POZ_sf"/>
</dbReference>
<keyword evidence="4" id="KW-0539">Nucleus</keyword>
<comment type="similarity">
    <text evidence="2">Belongs to the SKP1 family.</text>
</comment>
<evidence type="ECO:0000313" key="7">
    <source>
        <dbReference type="EMBL" id="KDN44265.1"/>
    </source>
</evidence>
<evidence type="ECO:0000313" key="8">
    <source>
        <dbReference type="Proteomes" id="UP000027361"/>
    </source>
</evidence>
<dbReference type="InterPro" id="IPR039948">
    <property type="entry name" value="ELC1"/>
</dbReference>
<dbReference type="PANTHER" id="PTHR20648">
    <property type="entry name" value="ELONGIN-C"/>
    <property type="match status" value="1"/>
</dbReference>
<dbReference type="RefSeq" id="XP_013242716.1">
    <property type="nucleotide sequence ID" value="XM_013387262.1"/>
</dbReference>
<comment type="subcellular location">
    <subcellularLocation>
        <location evidence="1">Nucleus</location>
    </subcellularLocation>
</comment>
<dbReference type="STRING" id="1037660.A0A066W0F3"/>
<dbReference type="OMA" id="AMVSPII"/>
<dbReference type="InterPro" id="IPR016073">
    <property type="entry name" value="Skp1_comp_POZ"/>
</dbReference>
<gene>
    <name evidence="7" type="ORF">K437DRAFT_257132</name>
</gene>
<dbReference type="Pfam" id="PF03931">
    <property type="entry name" value="Skp1_POZ"/>
    <property type="match status" value="1"/>
</dbReference>
<evidence type="ECO:0000256" key="2">
    <source>
        <dbReference type="ARBA" id="ARBA00009993"/>
    </source>
</evidence>
<reference evidence="7 8" key="1">
    <citation type="submission" date="2014-05" db="EMBL/GenBank/DDBJ databases">
        <title>Draft genome sequence of a rare smut relative, Tilletiaria anomala UBC 951.</title>
        <authorList>
            <consortium name="DOE Joint Genome Institute"/>
            <person name="Toome M."/>
            <person name="Kuo A."/>
            <person name="Henrissat B."/>
            <person name="Lipzen A."/>
            <person name="Tritt A."/>
            <person name="Yoshinaga Y."/>
            <person name="Zane M."/>
            <person name="Barry K."/>
            <person name="Grigoriev I.V."/>
            <person name="Spatafora J.W."/>
            <person name="Aimea M.C."/>
        </authorList>
    </citation>
    <scope>NUCLEOTIDE SEQUENCE [LARGE SCALE GENOMIC DNA]</scope>
    <source>
        <strain evidence="7 8">UBC 951</strain>
    </source>
</reference>
<dbReference type="FunCoup" id="A0A066W0F3">
    <property type="interactions" value="287"/>
</dbReference>
<dbReference type="InterPro" id="IPR001232">
    <property type="entry name" value="SKP1-like"/>
</dbReference>
<dbReference type="FunFam" id="3.30.710.10:FF:000035">
    <property type="entry name" value="Elongin C transcription elongation factor"/>
    <property type="match status" value="1"/>
</dbReference>
<organism evidence="7 8">
    <name type="scientific">Tilletiaria anomala (strain ATCC 24038 / CBS 436.72 / UBC 951)</name>
    <dbReference type="NCBI Taxonomy" id="1037660"/>
    <lineage>
        <taxon>Eukaryota</taxon>
        <taxon>Fungi</taxon>
        <taxon>Dikarya</taxon>
        <taxon>Basidiomycota</taxon>
        <taxon>Ustilaginomycotina</taxon>
        <taxon>Exobasidiomycetes</taxon>
        <taxon>Georgefischeriales</taxon>
        <taxon>Tilletiariaceae</taxon>
        <taxon>Tilletiaria</taxon>
    </lineage>
</organism>
<dbReference type="OrthoDB" id="249087at2759"/>
<dbReference type="Gene3D" id="3.30.710.10">
    <property type="entry name" value="Potassium Channel Kv1.1, Chain A"/>
    <property type="match status" value="1"/>
</dbReference>
<protein>
    <recommendedName>
        <fullName evidence="3">Elongin-C</fullName>
    </recommendedName>
</protein>
<name>A0A066W0F3_TILAU</name>
<feature type="region of interest" description="Disordered" evidence="5">
    <location>
        <begin position="1"/>
        <end position="29"/>
    </location>
</feature>
<dbReference type="GO" id="GO:0006511">
    <property type="term" value="P:ubiquitin-dependent protein catabolic process"/>
    <property type="evidence" value="ECO:0007669"/>
    <property type="project" value="InterPro"/>
</dbReference>
<dbReference type="AlphaFoldDB" id="A0A066W0F3"/>
<accession>A0A066W0F3</accession>
<comment type="caution">
    <text evidence="7">The sequence shown here is derived from an EMBL/GenBank/DDBJ whole genome shotgun (WGS) entry which is preliminary data.</text>
</comment>
<dbReference type="EMBL" id="JMSN01000053">
    <property type="protein sequence ID" value="KDN44265.1"/>
    <property type="molecule type" value="Genomic_DNA"/>
</dbReference>
<evidence type="ECO:0000259" key="6">
    <source>
        <dbReference type="Pfam" id="PF03931"/>
    </source>
</evidence>
<dbReference type="SUPFAM" id="SSF54695">
    <property type="entry name" value="POZ domain"/>
    <property type="match status" value="1"/>
</dbReference>
<sequence length="127" mass="14132">MASALDKGKGMASDASDKPLDTSGNPEWVTLESSDGYQFIVDYNCVTRIGSTIPNMLDMSSGFAEAQAGKAKFLDVRGVILEKVIEYLCWNMQNSNLGENERMSDFERRIPPEMVLELFMGADFFEV</sequence>
<evidence type="ECO:0000256" key="3">
    <source>
        <dbReference type="ARBA" id="ARBA00021347"/>
    </source>
</evidence>
<evidence type="ECO:0000256" key="4">
    <source>
        <dbReference type="ARBA" id="ARBA00023242"/>
    </source>
</evidence>
<dbReference type="SMART" id="SM00512">
    <property type="entry name" value="Skp1"/>
    <property type="match status" value="1"/>
</dbReference>
<dbReference type="HOGENOM" id="CLU_130038_1_1_1"/>
<keyword evidence="8" id="KW-1185">Reference proteome</keyword>
<evidence type="ECO:0000256" key="5">
    <source>
        <dbReference type="SAM" id="MobiDB-lite"/>
    </source>
</evidence>
<dbReference type="GeneID" id="25264612"/>
<dbReference type="InParanoid" id="A0A066W0F3"/>
<feature type="domain" description="SKP1 component POZ" evidence="6">
    <location>
        <begin position="29"/>
        <end position="88"/>
    </location>
</feature>
<evidence type="ECO:0000256" key="1">
    <source>
        <dbReference type="ARBA" id="ARBA00004123"/>
    </source>
</evidence>